<feature type="chain" id="PRO_5042954073" evidence="10">
    <location>
        <begin position="22"/>
        <end position="357"/>
    </location>
</feature>
<keyword evidence="7 9" id="KW-0408">Iron</keyword>
<dbReference type="Proteomes" id="UP000243518">
    <property type="component" value="Unassembled WGS sequence"/>
</dbReference>
<keyword evidence="6" id="KW-0560">Oxidoreductase</keyword>
<evidence type="ECO:0000256" key="4">
    <source>
        <dbReference type="ARBA" id="ARBA00022729"/>
    </source>
</evidence>
<evidence type="ECO:0000313" key="13">
    <source>
        <dbReference type="Proteomes" id="UP000243518"/>
    </source>
</evidence>
<dbReference type="GO" id="GO:0042597">
    <property type="term" value="C:periplasmic space"/>
    <property type="evidence" value="ECO:0007669"/>
    <property type="project" value="UniProtKB-SubCell"/>
</dbReference>
<dbReference type="AlphaFoldDB" id="A0AAQ1G453"/>
<organism evidence="12 13">
    <name type="scientific">Halopseudomonas aestusnigri</name>
    <dbReference type="NCBI Taxonomy" id="857252"/>
    <lineage>
        <taxon>Bacteria</taxon>
        <taxon>Pseudomonadati</taxon>
        <taxon>Pseudomonadota</taxon>
        <taxon>Gammaproteobacteria</taxon>
        <taxon>Pseudomonadales</taxon>
        <taxon>Pseudomonadaceae</taxon>
        <taxon>Halopseudomonas</taxon>
    </lineage>
</organism>
<evidence type="ECO:0000256" key="1">
    <source>
        <dbReference type="ARBA" id="ARBA00004418"/>
    </source>
</evidence>
<comment type="subcellular location">
    <subcellularLocation>
        <location evidence="1">Periplasm</location>
    </subcellularLocation>
</comment>
<sequence>MHTGFIVAALLAVLGSGQSRAAEPCDLSTAACLRAHYSAPQAQWPPAQIDAGQPQQDLAPLPVLPALDPARVALGAALFSEPLLSQARDIACSSCHDPRQAFADGLRVSPGHQQQLGTRNTPSVVAAALIEHLFWDGRSDSLEDQALKPIEAPHEMAARLPEVLQRLNQNPDYRQRFADVFDHSPIDSGQLASALADFQRSLIPRDRPLDRFLRGDTTALSDQQLQGLHLFRTKARCLNCHQGAALTDQRFHNLGLTYYGRKYEDTGRYQVTADPSDVGKFRTPSLRLVSQTGPWMHNGLFPNLSGVLRMYNAGMPRPHPAAHQQNDPLFPQTSELLQPLGLDSDELAALEAFLQAL</sequence>
<dbReference type="GO" id="GO:0009055">
    <property type="term" value="F:electron transfer activity"/>
    <property type="evidence" value="ECO:0007669"/>
    <property type="project" value="InterPro"/>
</dbReference>
<name>A0AAQ1G453_9GAMM</name>
<feature type="binding site" description="covalent" evidence="8">
    <location>
        <position position="240"/>
    </location>
    <ligand>
        <name>heme c</name>
        <dbReference type="ChEBI" id="CHEBI:61717"/>
        <label>2</label>
    </ligand>
</feature>
<evidence type="ECO:0000256" key="3">
    <source>
        <dbReference type="ARBA" id="ARBA00022723"/>
    </source>
</evidence>
<evidence type="ECO:0000256" key="7">
    <source>
        <dbReference type="ARBA" id="ARBA00023004"/>
    </source>
</evidence>
<evidence type="ECO:0000259" key="11">
    <source>
        <dbReference type="PROSITE" id="PS51007"/>
    </source>
</evidence>
<gene>
    <name evidence="12" type="ORF">SAMN05216586_101258</name>
</gene>
<dbReference type="InterPro" id="IPR051395">
    <property type="entry name" value="Cytochrome_c_Peroxidase/MauG"/>
</dbReference>
<dbReference type="Pfam" id="PF03150">
    <property type="entry name" value="CCP_MauG"/>
    <property type="match status" value="1"/>
</dbReference>
<comment type="PTM">
    <text evidence="8">Binds 2 heme groups per subunit.</text>
</comment>
<feature type="domain" description="Cytochrome c" evidence="11">
    <location>
        <begin position="70"/>
        <end position="171"/>
    </location>
</feature>
<feature type="binding site" description="covalent" evidence="8">
    <location>
        <position position="95"/>
    </location>
    <ligand>
        <name>heme c</name>
        <dbReference type="ChEBI" id="CHEBI:61717"/>
        <label>1</label>
    </ligand>
</feature>
<comment type="caution">
    <text evidence="12">The sequence shown here is derived from an EMBL/GenBank/DDBJ whole genome shotgun (WGS) entry which is preliminary data.</text>
</comment>
<dbReference type="Gene3D" id="1.10.760.10">
    <property type="entry name" value="Cytochrome c-like domain"/>
    <property type="match status" value="2"/>
</dbReference>
<dbReference type="InterPro" id="IPR004852">
    <property type="entry name" value="Di-haem_cyt_c_peroxidsae"/>
</dbReference>
<dbReference type="InterPro" id="IPR036909">
    <property type="entry name" value="Cyt_c-like_dom_sf"/>
</dbReference>
<feature type="binding site" description="axial binding residue" evidence="9">
    <location>
        <position position="112"/>
    </location>
    <ligand>
        <name>heme c</name>
        <dbReference type="ChEBI" id="CHEBI:61717"/>
        <label>1</label>
    </ligand>
    <ligandPart>
        <name>Fe</name>
        <dbReference type="ChEBI" id="CHEBI:18248"/>
    </ligandPart>
</feature>
<reference evidence="12 13" key="1">
    <citation type="submission" date="2016-10" db="EMBL/GenBank/DDBJ databases">
        <authorList>
            <person name="Varghese N."/>
            <person name="Submissions S."/>
        </authorList>
    </citation>
    <scope>NUCLEOTIDE SEQUENCE [LARGE SCALE GENOMIC DNA]</scope>
    <source>
        <strain evidence="12 13">CECT 8317</strain>
    </source>
</reference>
<keyword evidence="13" id="KW-1185">Reference proteome</keyword>
<feature type="binding site" description="covalent" evidence="8">
    <location>
        <position position="237"/>
    </location>
    <ligand>
        <name>heme c</name>
        <dbReference type="ChEBI" id="CHEBI:61717"/>
        <label>2</label>
    </ligand>
</feature>
<comment type="cofactor">
    <cofactor evidence="8">
        <name>heme</name>
        <dbReference type="ChEBI" id="CHEBI:30413"/>
    </cofactor>
    <text evidence="8">Binds 2 heme groups.</text>
</comment>
<keyword evidence="5" id="KW-0574">Periplasm</keyword>
<dbReference type="SUPFAM" id="SSF46626">
    <property type="entry name" value="Cytochrome c"/>
    <property type="match status" value="2"/>
</dbReference>
<dbReference type="PIRSF" id="PIRSF000294">
    <property type="entry name" value="Cytochrome-c_peroxidase"/>
    <property type="match status" value="1"/>
</dbReference>
<evidence type="ECO:0000313" key="12">
    <source>
        <dbReference type="EMBL" id="SEF51930.1"/>
    </source>
</evidence>
<dbReference type="GO" id="GO:0004130">
    <property type="term" value="F:cytochrome-c peroxidase activity"/>
    <property type="evidence" value="ECO:0007669"/>
    <property type="project" value="TreeGrafter"/>
</dbReference>
<protein>
    <submittedName>
        <fullName evidence="12">Cytochrome c peroxidase</fullName>
    </submittedName>
</protein>
<feature type="binding site" description="axial binding residue" evidence="9">
    <location>
        <position position="96"/>
    </location>
    <ligand>
        <name>heme c</name>
        <dbReference type="ChEBI" id="CHEBI:61717"/>
        <label>1</label>
    </ligand>
    <ligandPart>
        <name>Fe</name>
        <dbReference type="ChEBI" id="CHEBI:18248"/>
    </ligandPart>
</feature>
<feature type="signal peptide" evidence="10">
    <location>
        <begin position="1"/>
        <end position="21"/>
    </location>
</feature>
<dbReference type="PANTHER" id="PTHR30600:SF10">
    <property type="entry name" value="BLL6722 PROTEIN"/>
    <property type="match status" value="1"/>
</dbReference>
<feature type="domain" description="Cytochrome c" evidence="11">
    <location>
        <begin position="222"/>
        <end position="357"/>
    </location>
</feature>
<keyword evidence="4 10" id="KW-0732">Signal</keyword>
<dbReference type="GO" id="GO:0046872">
    <property type="term" value="F:metal ion binding"/>
    <property type="evidence" value="ECO:0007669"/>
    <property type="project" value="UniProtKB-KW"/>
</dbReference>
<evidence type="ECO:0000256" key="6">
    <source>
        <dbReference type="ARBA" id="ARBA00023002"/>
    </source>
</evidence>
<keyword evidence="2 8" id="KW-0349">Heme</keyword>
<dbReference type="PROSITE" id="PS51007">
    <property type="entry name" value="CYTC"/>
    <property type="match status" value="2"/>
</dbReference>
<feature type="binding site" description="axial binding residue" evidence="9">
    <location>
        <position position="241"/>
    </location>
    <ligand>
        <name>heme c</name>
        <dbReference type="ChEBI" id="CHEBI:61717"/>
        <label>2</label>
    </ligand>
    <ligandPart>
        <name>Fe</name>
        <dbReference type="ChEBI" id="CHEBI:18248"/>
    </ligandPart>
</feature>
<dbReference type="PANTHER" id="PTHR30600">
    <property type="entry name" value="CYTOCHROME C PEROXIDASE-RELATED"/>
    <property type="match status" value="1"/>
</dbReference>
<keyword evidence="12" id="KW-0575">Peroxidase</keyword>
<proteinExistence type="predicted"/>
<keyword evidence="3 9" id="KW-0479">Metal-binding</keyword>
<feature type="binding site" description="covalent" evidence="8">
    <location>
        <position position="92"/>
    </location>
    <ligand>
        <name>heme c</name>
        <dbReference type="ChEBI" id="CHEBI:61717"/>
        <label>1</label>
    </ligand>
</feature>
<dbReference type="EMBL" id="FNVE01000001">
    <property type="protein sequence ID" value="SEF51930.1"/>
    <property type="molecule type" value="Genomic_DNA"/>
</dbReference>
<evidence type="ECO:0000256" key="2">
    <source>
        <dbReference type="ARBA" id="ARBA00022617"/>
    </source>
</evidence>
<dbReference type="InterPro" id="IPR026259">
    <property type="entry name" value="MauG/Cytc_peroxidase"/>
</dbReference>
<evidence type="ECO:0000256" key="10">
    <source>
        <dbReference type="SAM" id="SignalP"/>
    </source>
</evidence>
<evidence type="ECO:0000256" key="9">
    <source>
        <dbReference type="PIRSR" id="PIRSR000294-2"/>
    </source>
</evidence>
<dbReference type="InterPro" id="IPR009056">
    <property type="entry name" value="Cyt_c-like_dom"/>
</dbReference>
<evidence type="ECO:0000256" key="5">
    <source>
        <dbReference type="ARBA" id="ARBA00022764"/>
    </source>
</evidence>
<dbReference type="GO" id="GO:0020037">
    <property type="term" value="F:heme binding"/>
    <property type="evidence" value="ECO:0007669"/>
    <property type="project" value="InterPro"/>
</dbReference>
<evidence type="ECO:0000256" key="8">
    <source>
        <dbReference type="PIRSR" id="PIRSR000294-1"/>
    </source>
</evidence>
<accession>A0AAQ1G453</accession>